<keyword evidence="2" id="KW-1185">Reference proteome</keyword>
<evidence type="ECO:0000313" key="2">
    <source>
        <dbReference type="Proteomes" id="UP000245523"/>
    </source>
</evidence>
<evidence type="ECO:0000313" key="1">
    <source>
        <dbReference type="EMBL" id="PWK93510.1"/>
    </source>
</evidence>
<accession>A0ABX5LK56</accession>
<dbReference type="RefSeq" id="WP_109587716.1">
    <property type="nucleotide sequence ID" value="NZ_QGHD01000027.1"/>
</dbReference>
<protein>
    <submittedName>
        <fullName evidence="1">Class 3 adenylate cyclase</fullName>
    </submittedName>
</protein>
<sequence>MPEYNPKEPQVYIFFSADLIGSTQKKQFAQRQDGRNGLCISSWVSNVVEFYSSFEEAFAKDGVELWKYNGDEILFYARISNWDEALNHVKRFRDAIEKNNSPENKYPVKGAVWTAGFPIRNFILRKPAINNDCIDFIGSDIDLGFRVAALANRDRIAVSPELALGLIGASRESREMKWHFYGRKNLKGIVEEGGVPVVFLSSTKDKISLQDKEEEVLGERMTPAVLEEFLELYFEQSPKWRIREFFSSSEEMKRNSYYADAYEEACSVIDKICQDDAIEESSTADTANLATILNEIEIKKDSKD</sequence>
<dbReference type="InterPro" id="IPR029787">
    <property type="entry name" value="Nucleotide_cyclase"/>
</dbReference>
<proteinExistence type="predicted"/>
<organism evidence="1 2">
    <name type="scientific">Hallerella porci</name>
    <dbReference type="NCBI Taxonomy" id="1945871"/>
    <lineage>
        <taxon>Bacteria</taxon>
        <taxon>Pseudomonadati</taxon>
        <taxon>Fibrobacterota</taxon>
        <taxon>Fibrobacteria</taxon>
        <taxon>Fibrobacterales</taxon>
        <taxon>Fibrobacteraceae</taxon>
        <taxon>Hallerella</taxon>
    </lineage>
</organism>
<gene>
    <name evidence="1" type="ORF">B0H50_12725</name>
</gene>
<dbReference type="EMBL" id="QGHD01000027">
    <property type="protein sequence ID" value="PWK93510.1"/>
    <property type="molecule type" value="Genomic_DNA"/>
</dbReference>
<reference evidence="1 2" key="1">
    <citation type="submission" date="2018-05" db="EMBL/GenBank/DDBJ databases">
        <title>Animal gut microbial communities from fecal samples from Wisconsin, USA.</title>
        <authorList>
            <person name="Neumann A."/>
        </authorList>
    </citation>
    <scope>NUCLEOTIDE SEQUENCE [LARGE SCALE GENOMIC DNA]</scope>
    <source>
        <strain evidence="1 2">UWS4</strain>
    </source>
</reference>
<name>A0ABX5LK56_9BACT</name>
<dbReference type="Gene3D" id="3.30.70.1230">
    <property type="entry name" value="Nucleotide cyclase"/>
    <property type="match status" value="1"/>
</dbReference>
<dbReference type="Proteomes" id="UP000245523">
    <property type="component" value="Unassembled WGS sequence"/>
</dbReference>
<comment type="caution">
    <text evidence="1">The sequence shown here is derived from an EMBL/GenBank/DDBJ whole genome shotgun (WGS) entry which is preliminary data.</text>
</comment>